<protein>
    <recommendedName>
        <fullName evidence="3">2OG-Fe(II) oxygenase</fullName>
    </recommendedName>
</protein>
<accession>A0A518RHB5</accession>
<reference evidence="1 2" key="1">
    <citation type="submission" date="2019-07" db="EMBL/GenBank/DDBJ databases">
        <title>Sphingomonas alkalisoli sp. nov., isolated from rhizosphere soil of Suaedae salsa.</title>
        <authorList>
            <person name="Zhang H."/>
            <person name="Xu L."/>
            <person name="Zhang J.-X."/>
            <person name="Sun J.-Q."/>
        </authorList>
    </citation>
    <scope>NUCLEOTIDE SEQUENCE [LARGE SCALE GENOMIC DNA]</scope>
    <source>
        <strain evidence="1 2">XS-10</strain>
    </source>
</reference>
<dbReference type="Proteomes" id="UP000318055">
    <property type="component" value="Chromosome"/>
</dbReference>
<dbReference type="OrthoDB" id="7566104at2"/>
<dbReference type="Gene3D" id="2.60.120.620">
    <property type="entry name" value="q2cbj1_9rhob like domain"/>
    <property type="match status" value="1"/>
</dbReference>
<keyword evidence="2" id="KW-1185">Reference proteome</keyword>
<gene>
    <name evidence="1" type="ORF">FPZ54_13000</name>
</gene>
<sequence>MEWRPYATLDLGERGLLPAGWTDAVAALAARPERKTVIASPAWSFAIVEGDQVRAHLGWLWTLYHGPLRTFAARAVGYPLFANNRLTSAMTLNILSGAGATNEWHRDSNAVTGVFYAHVGEGGGDLAFRDDAGRIARLVPITGLFVCFEGAIDHRVEPLGDAGPRLAIAMVYHRSPIDQPRAFGRDIYMLDG</sequence>
<organism evidence="1 2">
    <name type="scientific">Sphingomonas suaedae</name>
    <dbReference type="NCBI Taxonomy" id="2599297"/>
    <lineage>
        <taxon>Bacteria</taxon>
        <taxon>Pseudomonadati</taxon>
        <taxon>Pseudomonadota</taxon>
        <taxon>Alphaproteobacteria</taxon>
        <taxon>Sphingomonadales</taxon>
        <taxon>Sphingomonadaceae</taxon>
        <taxon>Sphingomonas</taxon>
    </lineage>
</organism>
<proteinExistence type="predicted"/>
<evidence type="ECO:0000313" key="2">
    <source>
        <dbReference type="Proteomes" id="UP000318055"/>
    </source>
</evidence>
<dbReference type="EMBL" id="CP042239">
    <property type="protein sequence ID" value="QDX26832.1"/>
    <property type="molecule type" value="Genomic_DNA"/>
</dbReference>
<evidence type="ECO:0008006" key="3">
    <source>
        <dbReference type="Google" id="ProtNLM"/>
    </source>
</evidence>
<evidence type="ECO:0000313" key="1">
    <source>
        <dbReference type="EMBL" id="QDX26832.1"/>
    </source>
</evidence>
<dbReference type="KEGG" id="ssua:FPZ54_13000"/>
<dbReference type="AlphaFoldDB" id="A0A518RHB5"/>
<dbReference type="RefSeq" id="WP_145847823.1">
    <property type="nucleotide sequence ID" value="NZ_CP042239.1"/>
</dbReference>
<name>A0A518RHB5_9SPHN</name>